<dbReference type="SUPFAM" id="SSF46548">
    <property type="entry name" value="alpha-helical ferredoxin"/>
    <property type="match status" value="1"/>
</dbReference>
<dbReference type="InterPro" id="IPR017896">
    <property type="entry name" value="4Fe4S_Fe-S-bd"/>
</dbReference>
<dbReference type="GO" id="GO:0005886">
    <property type="term" value="C:plasma membrane"/>
    <property type="evidence" value="ECO:0007669"/>
    <property type="project" value="TreeGrafter"/>
</dbReference>
<evidence type="ECO:0000259" key="8">
    <source>
        <dbReference type="PROSITE" id="PS51379"/>
    </source>
</evidence>
<keyword evidence="4 9" id="KW-0560">Oxidoreductase</keyword>
<feature type="domain" description="4Fe-4S ferredoxin-type" evidence="8">
    <location>
        <begin position="80"/>
        <end position="110"/>
    </location>
</feature>
<dbReference type="GO" id="GO:0051912">
    <property type="term" value="F:CoB--CoM heterodisulfide reductase activity"/>
    <property type="evidence" value="ECO:0007669"/>
    <property type="project" value="UniProtKB-EC"/>
</dbReference>
<keyword evidence="3" id="KW-0479">Metal-binding</keyword>
<evidence type="ECO:0000256" key="3">
    <source>
        <dbReference type="ARBA" id="ARBA00022723"/>
    </source>
</evidence>
<organism evidence="9 10">
    <name type="scientific">Candidatus Methanoplasma termitum</name>
    <dbReference type="NCBI Taxonomy" id="1577791"/>
    <lineage>
        <taxon>Archaea</taxon>
        <taxon>Methanobacteriati</taxon>
        <taxon>Thermoplasmatota</taxon>
        <taxon>Thermoplasmata</taxon>
        <taxon>Methanomassiliicoccales</taxon>
        <taxon>Methanomassiliicoccaceae</taxon>
        <taxon>Candidatus Methanoplasma</taxon>
    </lineage>
</organism>
<dbReference type="Proteomes" id="UP000030787">
    <property type="component" value="Chromosome"/>
</dbReference>
<dbReference type="Pfam" id="PF02754">
    <property type="entry name" value="CCG"/>
    <property type="match status" value="2"/>
</dbReference>
<keyword evidence="5" id="KW-0408">Iron</keyword>
<dbReference type="GO" id="GO:0046872">
    <property type="term" value="F:metal ion binding"/>
    <property type="evidence" value="ECO:0007669"/>
    <property type="project" value="UniProtKB-KW"/>
</dbReference>
<dbReference type="InterPro" id="IPR051460">
    <property type="entry name" value="HdrC_iron-sulfur_subunit"/>
</dbReference>
<dbReference type="GO" id="GO:0051539">
    <property type="term" value="F:4 iron, 4 sulfur cluster binding"/>
    <property type="evidence" value="ECO:0007669"/>
    <property type="project" value="UniProtKB-KW"/>
</dbReference>
<dbReference type="GeneID" id="24819068"/>
<evidence type="ECO:0000313" key="10">
    <source>
        <dbReference type="Proteomes" id="UP000030787"/>
    </source>
</evidence>
<dbReference type="Gene3D" id="1.10.1060.10">
    <property type="entry name" value="Alpha-helical ferredoxin"/>
    <property type="match status" value="1"/>
</dbReference>
<keyword evidence="10" id="KW-1185">Reference proteome</keyword>
<evidence type="ECO:0000256" key="4">
    <source>
        <dbReference type="ARBA" id="ARBA00023002"/>
    </source>
</evidence>
<accession>A0A0A7LE51</accession>
<dbReference type="EMBL" id="CP010070">
    <property type="protein sequence ID" value="AIZ57268.1"/>
    <property type="molecule type" value="Genomic_DNA"/>
</dbReference>
<protein>
    <submittedName>
        <fullName evidence="9">HdrD2 protein</fullName>
        <ecNumber evidence="9">1.8.98.1</ecNumber>
    </submittedName>
</protein>
<keyword evidence="6" id="KW-0411">Iron-sulfur</keyword>
<feature type="coiled-coil region" evidence="7">
    <location>
        <begin position="415"/>
        <end position="455"/>
    </location>
</feature>
<dbReference type="HOGENOM" id="CLU_023081_2_0_2"/>
<dbReference type="KEGG" id="mear:Mpt1_c14100"/>
<comment type="similarity">
    <text evidence="1">Belongs to the HdrC family.</text>
</comment>
<keyword evidence="7" id="KW-0175">Coiled coil</keyword>
<dbReference type="PANTHER" id="PTHR43255:SF1">
    <property type="entry name" value="IRON-SULFUR-BINDING OXIDOREDUCTASE FADF-RELATED"/>
    <property type="match status" value="1"/>
</dbReference>
<keyword evidence="2" id="KW-0004">4Fe-4S</keyword>
<reference evidence="9 10" key="1">
    <citation type="journal article" date="2014" name="Appl. Environ. Microbiol.">
        <title>Comparative Genome Analysis of 'Candidatus Methanoplasma termitum' Indicates a New Mode of Energy Metabolism in the Seventh Order of Methanogens.</title>
        <authorList>
            <person name="Lang K."/>
            <person name="Schuldes J."/>
            <person name="Klingl A."/>
            <person name="Poehlein A."/>
            <person name="Daniel R."/>
            <person name="Brune A."/>
        </authorList>
    </citation>
    <scope>NUCLEOTIDE SEQUENCE [LARGE SCALE GENOMIC DNA]</scope>
    <source>
        <strain evidence="10">Mpt1</strain>
    </source>
</reference>
<gene>
    <name evidence="9" type="primary">hdrD2</name>
    <name evidence="9" type="ORF">Mpt1_c14100</name>
</gene>
<dbReference type="AlphaFoldDB" id="A0A0A7LE51"/>
<evidence type="ECO:0000313" key="9">
    <source>
        <dbReference type="EMBL" id="AIZ57268.1"/>
    </source>
</evidence>
<dbReference type="RefSeq" id="WP_238603118.1">
    <property type="nucleotide sequence ID" value="NZ_CP010070.1"/>
</dbReference>
<evidence type="ECO:0000256" key="7">
    <source>
        <dbReference type="SAM" id="Coils"/>
    </source>
</evidence>
<evidence type="ECO:0000256" key="2">
    <source>
        <dbReference type="ARBA" id="ARBA00022485"/>
    </source>
</evidence>
<dbReference type="EC" id="1.8.98.1" evidence="9"/>
<proteinExistence type="inferred from homology"/>
<dbReference type="InterPro" id="IPR004017">
    <property type="entry name" value="Cys_rich_dom"/>
</dbReference>
<dbReference type="STRING" id="1577791.Mpt1_c14100"/>
<dbReference type="Pfam" id="PF13183">
    <property type="entry name" value="Fer4_8"/>
    <property type="match status" value="1"/>
</dbReference>
<dbReference type="PROSITE" id="PS51379">
    <property type="entry name" value="4FE4S_FER_2"/>
    <property type="match status" value="1"/>
</dbReference>
<name>A0A0A7LE51_9ARCH</name>
<dbReference type="SUPFAM" id="SSF52980">
    <property type="entry name" value="Restriction endonuclease-like"/>
    <property type="match status" value="1"/>
</dbReference>
<evidence type="ECO:0000256" key="1">
    <source>
        <dbReference type="ARBA" id="ARBA00007097"/>
    </source>
</evidence>
<dbReference type="InterPro" id="IPR009051">
    <property type="entry name" value="Helical_ferredxn"/>
</dbReference>
<evidence type="ECO:0000256" key="6">
    <source>
        <dbReference type="ARBA" id="ARBA00023014"/>
    </source>
</evidence>
<dbReference type="PANTHER" id="PTHR43255">
    <property type="entry name" value="IRON-SULFUR-BINDING OXIDOREDUCTASE FADF-RELATED-RELATED"/>
    <property type="match status" value="1"/>
</dbReference>
<dbReference type="InterPro" id="IPR011335">
    <property type="entry name" value="Restrct_endonuc-II-like"/>
</dbReference>
<sequence>MKAIENPFSKMMRDMKPKKMPRIQQELTACLQCGYCIDVCEAHEQSPWESVTPRGKIYYLRAIQGGGQSDKVLGREVSLSPYFIDAMYRCTGCGNCEAVCHANIPLVEFWETVRKWLVDEGVGPMSAHKGMARKIEEVHNPYGERPSKRGDWWPKEVEKTAVPEVLFFAGCTGSYREQKVPQMGVQVLARAGVTINTLGPEEYCCTSPLLRTGINKYSLDCAQHTVERADGIGAKDMVMTCSGCYKTVSTDFGKFYAKAGQNVYHISQYIEKLIAEKRLPLNNEYKAKVTFHDPCHLGRHMGVFDPPRNVLKKVKGIELVEMDRKKENSRCCGAGGGYKSQYGEMAINIAAERIRDAEETGAEILVTCCPFCVVNLSQGAKQIGSKIKVMDLMEILLKVTAPPEAKPEPPKPSAAEIAEKERLAAEKAKAAALEKERLEKEKQMAEEKARIAAALAAKASEDEPIIVYGDDEDEGMGDDIWTDNSPKALIRRAAWNKGLRCRLDYGARAIPVAFVKPKVAVYVFAEDGEVDPKDREKLEEEGWAILTFFEKDVTDAEKEALEIKAAVKENLKAMKKKKK</sequence>
<evidence type="ECO:0000256" key="5">
    <source>
        <dbReference type="ARBA" id="ARBA00023004"/>
    </source>
</evidence>